<keyword evidence="3" id="KW-1185">Reference proteome</keyword>
<accession>A0A5M3N0N2</accession>
<gene>
    <name evidence="2" type="ORF">CONPUDRAFT_163593</name>
</gene>
<dbReference type="Proteomes" id="UP000053558">
    <property type="component" value="Unassembled WGS sequence"/>
</dbReference>
<protein>
    <submittedName>
        <fullName evidence="2">Uncharacterized protein</fullName>
    </submittedName>
</protein>
<dbReference type="KEGG" id="cput:CONPUDRAFT_163593"/>
<name>A0A5M3N0N2_CONPW</name>
<evidence type="ECO:0000313" key="2">
    <source>
        <dbReference type="EMBL" id="EIW84465.1"/>
    </source>
</evidence>
<proteinExistence type="predicted"/>
<feature type="compositionally biased region" description="Low complexity" evidence="1">
    <location>
        <begin position="113"/>
        <end position="127"/>
    </location>
</feature>
<comment type="caution">
    <text evidence="2">The sequence shown here is derived from an EMBL/GenBank/DDBJ whole genome shotgun (WGS) entry which is preliminary data.</text>
</comment>
<dbReference type="AlphaFoldDB" id="A0A5M3N0N2"/>
<dbReference type="GeneID" id="19204946"/>
<feature type="region of interest" description="Disordered" evidence="1">
    <location>
        <begin position="104"/>
        <end position="127"/>
    </location>
</feature>
<reference evidence="3" key="1">
    <citation type="journal article" date="2012" name="Science">
        <title>The Paleozoic origin of enzymatic lignin decomposition reconstructed from 31 fungal genomes.</title>
        <authorList>
            <person name="Floudas D."/>
            <person name="Binder M."/>
            <person name="Riley R."/>
            <person name="Barry K."/>
            <person name="Blanchette R.A."/>
            <person name="Henrissat B."/>
            <person name="Martinez A.T."/>
            <person name="Otillar R."/>
            <person name="Spatafora J.W."/>
            <person name="Yadav J.S."/>
            <person name="Aerts A."/>
            <person name="Benoit I."/>
            <person name="Boyd A."/>
            <person name="Carlson A."/>
            <person name="Copeland A."/>
            <person name="Coutinho P.M."/>
            <person name="de Vries R.P."/>
            <person name="Ferreira P."/>
            <person name="Findley K."/>
            <person name="Foster B."/>
            <person name="Gaskell J."/>
            <person name="Glotzer D."/>
            <person name="Gorecki P."/>
            <person name="Heitman J."/>
            <person name="Hesse C."/>
            <person name="Hori C."/>
            <person name="Igarashi K."/>
            <person name="Jurgens J.A."/>
            <person name="Kallen N."/>
            <person name="Kersten P."/>
            <person name="Kohler A."/>
            <person name="Kuees U."/>
            <person name="Kumar T.K.A."/>
            <person name="Kuo A."/>
            <person name="LaButti K."/>
            <person name="Larrondo L.F."/>
            <person name="Lindquist E."/>
            <person name="Ling A."/>
            <person name="Lombard V."/>
            <person name="Lucas S."/>
            <person name="Lundell T."/>
            <person name="Martin R."/>
            <person name="McLaughlin D.J."/>
            <person name="Morgenstern I."/>
            <person name="Morin E."/>
            <person name="Murat C."/>
            <person name="Nagy L.G."/>
            <person name="Nolan M."/>
            <person name="Ohm R.A."/>
            <person name="Patyshakuliyeva A."/>
            <person name="Rokas A."/>
            <person name="Ruiz-Duenas F.J."/>
            <person name="Sabat G."/>
            <person name="Salamov A."/>
            <person name="Samejima M."/>
            <person name="Schmutz J."/>
            <person name="Slot J.C."/>
            <person name="St John F."/>
            <person name="Stenlid J."/>
            <person name="Sun H."/>
            <person name="Sun S."/>
            <person name="Syed K."/>
            <person name="Tsang A."/>
            <person name="Wiebenga A."/>
            <person name="Young D."/>
            <person name="Pisabarro A."/>
            <person name="Eastwood D.C."/>
            <person name="Martin F."/>
            <person name="Cullen D."/>
            <person name="Grigoriev I.V."/>
            <person name="Hibbett D.S."/>
        </authorList>
    </citation>
    <scope>NUCLEOTIDE SEQUENCE [LARGE SCALE GENOMIC DNA]</scope>
    <source>
        <strain evidence="3">RWD-64-598 SS2</strain>
    </source>
</reference>
<dbReference type="RefSeq" id="XP_007766159.1">
    <property type="nucleotide sequence ID" value="XM_007767969.1"/>
</dbReference>
<sequence length="127" mass="12798">MYSLRSPAQPCTLCPSTTTAVAFATATIPFVPTGVCMMIDTIPLLCAIIYCTPNAPLPAAAPPPAPAAPAPALALAPVSTTPQTRASLATFNSKKWGPGRPVVAQESRAMSEAVSATSSSLVPSSGT</sequence>
<dbReference type="EMBL" id="JH711575">
    <property type="protein sequence ID" value="EIW84465.1"/>
    <property type="molecule type" value="Genomic_DNA"/>
</dbReference>
<evidence type="ECO:0000256" key="1">
    <source>
        <dbReference type="SAM" id="MobiDB-lite"/>
    </source>
</evidence>
<evidence type="ECO:0000313" key="3">
    <source>
        <dbReference type="Proteomes" id="UP000053558"/>
    </source>
</evidence>
<organism evidence="2 3">
    <name type="scientific">Coniophora puteana (strain RWD-64-598)</name>
    <name type="common">Brown rot fungus</name>
    <dbReference type="NCBI Taxonomy" id="741705"/>
    <lineage>
        <taxon>Eukaryota</taxon>
        <taxon>Fungi</taxon>
        <taxon>Dikarya</taxon>
        <taxon>Basidiomycota</taxon>
        <taxon>Agaricomycotina</taxon>
        <taxon>Agaricomycetes</taxon>
        <taxon>Agaricomycetidae</taxon>
        <taxon>Boletales</taxon>
        <taxon>Coniophorineae</taxon>
        <taxon>Coniophoraceae</taxon>
        <taxon>Coniophora</taxon>
    </lineage>
</organism>